<feature type="coiled-coil region" evidence="1">
    <location>
        <begin position="692"/>
        <end position="913"/>
    </location>
</feature>
<dbReference type="EMBL" id="JATAAI010000002">
    <property type="protein sequence ID" value="KAK1747492.1"/>
    <property type="molecule type" value="Genomic_DNA"/>
</dbReference>
<gene>
    <name evidence="3" type="ORF">QTG54_001455</name>
</gene>
<dbReference type="GO" id="GO:0000785">
    <property type="term" value="C:chromatin"/>
    <property type="evidence" value="ECO:0007669"/>
    <property type="project" value="TreeGrafter"/>
</dbReference>
<accession>A0AAD9DHL5</accession>
<protein>
    <submittedName>
        <fullName evidence="3">Uncharacterized protein</fullName>
    </submittedName>
</protein>
<feature type="compositionally biased region" description="Basic and acidic residues" evidence="2">
    <location>
        <begin position="39"/>
        <end position="79"/>
    </location>
</feature>
<dbReference type="GO" id="GO:0000793">
    <property type="term" value="C:condensed chromosome"/>
    <property type="evidence" value="ECO:0007669"/>
    <property type="project" value="TreeGrafter"/>
</dbReference>
<feature type="compositionally biased region" description="Polar residues" evidence="2">
    <location>
        <begin position="176"/>
        <end position="185"/>
    </location>
</feature>
<evidence type="ECO:0000313" key="4">
    <source>
        <dbReference type="Proteomes" id="UP001224775"/>
    </source>
</evidence>
<name>A0AAD9DHL5_9STRA</name>
<feature type="compositionally biased region" description="Low complexity" evidence="2">
    <location>
        <begin position="107"/>
        <end position="116"/>
    </location>
</feature>
<feature type="coiled-coil region" evidence="1">
    <location>
        <begin position="197"/>
        <end position="326"/>
    </location>
</feature>
<evidence type="ECO:0000256" key="1">
    <source>
        <dbReference type="SAM" id="Coils"/>
    </source>
</evidence>
<feature type="coiled-coil region" evidence="1">
    <location>
        <begin position="359"/>
        <end position="662"/>
    </location>
</feature>
<keyword evidence="1" id="KW-0175">Coiled coil</keyword>
<keyword evidence="4" id="KW-1185">Reference proteome</keyword>
<proteinExistence type="predicted"/>
<dbReference type="SUPFAM" id="SSF57997">
    <property type="entry name" value="Tropomyosin"/>
    <property type="match status" value="1"/>
</dbReference>
<feature type="compositionally biased region" description="Basic and acidic residues" evidence="2">
    <location>
        <begin position="156"/>
        <end position="175"/>
    </location>
</feature>
<evidence type="ECO:0000256" key="2">
    <source>
        <dbReference type="SAM" id="MobiDB-lite"/>
    </source>
</evidence>
<comment type="caution">
    <text evidence="3">The sequence shown here is derived from an EMBL/GenBank/DDBJ whole genome shotgun (WGS) entry which is preliminary data.</text>
</comment>
<dbReference type="AlphaFoldDB" id="A0AAD9DHL5"/>
<dbReference type="GO" id="GO:0000796">
    <property type="term" value="C:condensin complex"/>
    <property type="evidence" value="ECO:0007669"/>
    <property type="project" value="TreeGrafter"/>
</dbReference>
<dbReference type="PANTHER" id="PTHR43941">
    <property type="entry name" value="STRUCTURAL MAINTENANCE OF CHROMOSOMES PROTEIN 2"/>
    <property type="match status" value="1"/>
</dbReference>
<dbReference type="GO" id="GO:0003682">
    <property type="term" value="F:chromatin binding"/>
    <property type="evidence" value="ECO:0007669"/>
    <property type="project" value="TreeGrafter"/>
</dbReference>
<organism evidence="3 4">
    <name type="scientific">Skeletonema marinoi</name>
    <dbReference type="NCBI Taxonomy" id="267567"/>
    <lineage>
        <taxon>Eukaryota</taxon>
        <taxon>Sar</taxon>
        <taxon>Stramenopiles</taxon>
        <taxon>Ochrophyta</taxon>
        <taxon>Bacillariophyta</taxon>
        <taxon>Coscinodiscophyceae</taxon>
        <taxon>Thalassiosirophycidae</taxon>
        <taxon>Thalassiosirales</taxon>
        <taxon>Skeletonemataceae</taxon>
        <taxon>Skeletonema</taxon>
        <taxon>Skeletonema marinoi-dohrnii complex</taxon>
    </lineage>
</organism>
<reference evidence="3" key="1">
    <citation type="submission" date="2023-06" db="EMBL/GenBank/DDBJ databases">
        <title>Survivors Of The Sea: Transcriptome response of Skeletonema marinoi to long-term dormancy.</title>
        <authorList>
            <person name="Pinder M.I.M."/>
            <person name="Kourtchenko O."/>
            <person name="Robertson E.K."/>
            <person name="Larsson T."/>
            <person name="Maumus F."/>
            <person name="Osuna-Cruz C.M."/>
            <person name="Vancaester E."/>
            <person name="Stenow R."/>
            <person name="Vandepoele K."/>
            <person name="Ploug H."/>
            <person name="Bruchert V."/>
            <person name="Godhe A."/>
            <person name="Topel M."/>
        </authorList>
    </citation>
    <scope>NUCLEOTIDE SEQUENCE</scope>
    <source>
        <strain evidence="3">R05AC</strain>
    </source>
</reference>
<evidence type="ECO:0000313" key="3">
    <source>
        <dbReference type="EMBL" id="KAK1747492.1"/>
    </source>
</evidence>
<feature type="compositionally biased region" description="Basic and acidic residues" evidence="2">
    <location>
        <begin position="129"/>
        <end position="138"/>
    </location>
</feature>
<feature type="compositionally biased region" description="Polar residues" evidence="2">
    <location>
        <begin position="117"/>
        <end position="128"/>
    </location>
</feature>
<sequence length="928" mass="106312">MNRRSPSPLRWTGVEKSRPSYDDGRDGRDRRSISPSRYSFREGRDDSESRDAASRSETPDEKVRKFDDLLKRIEAERTKVSPYRSSRGVPSTPTYEREVTAPPNMPSSVRGPSSSSFERNASEGNSRSFADRARELRMSVDTPPKRPQMSSLSPTPHERISTRRDDPSPPARERQQASTPSNGQFKLQVVEQFHSNLSTAYDTISSLESEVRALKKQLTERDDSIMSLERRNKTLNETIAVSEEQAKEAEQGNRKLLDTNKELSRLCDEEVRKLTTQCEKHKEKVVALEHRNAALNESVAMSRDQASKAEEESRKMVEENRKLTERYDEHVAELTAECDSFRKHTNEIKQFSAECDATVKDLLKEKRETSKKHADEIEELTSECQKYKKAANQAAEFEFRSVEYDSTIKELKSAKLELQSTVSDKERTISDKERTINDMERKIKRLEDELDDVRLLRSRAAEAEKLAHKLEVQLEASKKEHQGAMKEVLDLELRLEAMRDVMEKSTERVTEKDAQIEKLTSLLSSTENESHMVEEKVERLMNALAETKIENEESTRKTADLEQRLECADAAVVAETKEMNELREKLAKSQSQLEDLKQVLKTKMKRFEKYEKGCSKEQESIAVLEKAIEELVAAHDESSSEIRRLQKENQNLSKDLLAAQKESSVEVVQLRKENSSLLKDREAAHSERNDEITKLLKEKQTLSDSLERAKNESGAEVLELTEEIERLTEDLEAAQANASHEILELQNEIDSLSSTLNEAEEYMKMYMNDMQDAMKLKSQMREMEDINNDLSAQLAGKAAQIQELKDNEEILTESLNALKLSFEEKESESQKDGESEKRRVKELEEKLAGLEKRCAASEDNGNEMVAVLQKKLDSVNIKLKKREEQLESSKAGLANAQNMILKLVKTVEELRKKLKEKETPRADKPQKK</sequence>
<dbReference type="Proteomes" id="UP001224775">
    <property type="component" value="Unassembled WGS sequence"/>
</dbReference>
<feature type="compositionally biased region" description="Basic and acidic residues" evidence="2">
    <location>
        <begin position="13"/>
        <end position="32"/>
    </location>
</feature>
<feature type="region of interest" description="Disordered" evidence="2">
    <location>
        <begin position="1"/>
        <end position="185"/>
    </location>
</feature>
<dbReference type="PANTHER" id="PTHR43941:SF1">
    <property type="entry name" value="STRUCTURAL MAINTENANCE OF CHROMOSOMES PROTEIN 2"/>
    <property type="match status" value="1"/>
</dbReference>
<dbReference type="GO" id="GO:0007076">
    <property type="term" value="P:mitotic chromosome condensation"/>
    <property type="evidence" value="ECO:0007669"/>
    <property type="project" value="TreeGrafter"/>
</dbReference>